<dbReference type="InterPro" id="IPR000160">
    <property type="entry name" value="GGDEF_dom"/>
</dbReference>
<dbReference type="InterPro" id="IPR013655">
    <property type="entry name" value="PAS_fold_3"/>
</dbReference>
<keyword evidence="3" id="KW-0808">Transferase</keyword>
<dbReference type="Pfam" id="PF13426">
    <property type="entry name" value="PAS_9"/>
    <property type="match status" value="1"/>
</dbReference>
<dbReference type="CDD" id="cd01948">
    <property type="entry name" value="EAL"/>
    <property type="match status" value="1"/>
</dbReference>
<evidence type="ECO:0000256" key="9">
    <source>
        <dbReference type="ARBA" id="ARBA00023012"/>
    </source>
</evidence>
<keyword evidence="2" id="KW-0597">Phosphoprotein</keyword>
<dbReference type="CDD" id="cd01949">
    <property type="entry name" value="GGDEF"/>
    <property type="match status" value="1"/>
</dbReference>
<dbReference type="Gene3D" id="3.30.450.20">
    <property type="entry name" value="PAS domain"/>
    <property type="match status" value="4"/>
</dbReference>
<keyword evidence="10 11" id="KW-0472">Membrane</keyword>
<dbReference type="Gene3D" id="3.20.20.450">
    <property type="entry name" value="EAL domain"/>
    <property type="match status" value="1"/>
</dbReference>
<feature type="domain" description="PAC" evidence="13">
    <location>
        <begin position="408"/>
        <end position="460"/>
    </location>
</feature>
<dbReference type="InterPro" id="IPR001633">
    <property type="entry name" value="EAL_dom"/>
</dbReference>
<dbReference type="InterPro" id="IPR025201">
    <property type="entry name" value="KdpD_TM"/>
</dbReference>
<keyword evidence="9" id="KW-0902">Two-component regulatory system</keyword>
<feature type="transmembrane region" description="Helical" evidence="11">
    <location>
        <begin position="16"/>
        <end position="36"/>
    </location>
</feature>
<keyword evidence="7" id="KW-0067">ATP-binding</keyword>
<dbReference type="PROSITE" id="PS50883">
    <property type="entry name" value="EAL"/>
    <property type="match status" value="1"/>
</dbReference>
<dbReference type="SMART" id="SM00091">
    <property type="entry name" value="PAS"/>
    <property type="match status" value="3"/>
</dbReference>
<keyword evidence="4 11" id="KW-0812">Transmembrane</keyword>
<dbReference type="SUPFAM" id="SSF55785">
    <property type="entry name" value="PYP-like sensor domain (PAS domain)"/>
    <property type="match status" value="4"/>
</dbReference>
<dbReference type="InterPro" id="IPR035919">
    <property type="entry name" value="EAL_sf"/>
</dbReference>
<dbReference type="Gene3D" id="3.30.70.270">
    <property type="match status" value="1"/>
</dbReference>
<dbReference type="SMART" id="SM00052">
    <property type="entry name" value="EAL"/>
    <property type="match status" value="1"/>
</dbReference>
<feature type="domain" description="PAC" evidence="13">
    <location>
        <begin position="660"/>
        <end position="712"/>
    </location>
</feature>
<dbReference type="RefSeq" id="WP_347609211.1">
    <property type="nucleotide sequence ID" value="NZ_JBDPZC010000004.1"/>
</dbReference>
<evidence type="ECO:0000259" key="15">
    <source>
        <dbReference type="PROSITE" id="PS50887"/>
    </source>
</evidence>
<dbReference type="NCBIfam" id="TIGR00229">
    <property type="entry name" value="sensory_box"/>
    <property type="match status" value="4"/>
</dbReference>
<dbReference type="InterPro" id="IPR000700">
    <property type="entry name" value="PAS-assoc_C"/>
</dbReference>
<keyword evidence="6" id="KW-0418">Kinase</keyword>
<dbReference type="PROSITE" id="PS50112">
    <property type="entry name" value="PAS"/>
    <property type="match status" value="3"/>
</dbReference>
<dbReference type="InterPro" id="IPR035965">
    <property type="entry name" value="PAS-like_dom_sf"/>
</dbReference>
<dbReference type="Pfam" id="PF13493">
    <property type="entry name" value="DUF4118"/>
    <property type="match status" value="1"/>
</dbReference>
<dbReference type="InterPro" id="IPR038318">
    <property type="entry name" value="KdpD_sf"/>
</dbReference>
<feature type="domain" description="PAC" evidence="13">
    <location>
        <begin position="280"/>
        <end position="332"/>
    </location>
</feature>
<dbReference type="PROSITE" id="PS50887">
    <property type="entry name" value="GGDEF"/>
    <property type="match status" value="1"/>
</dbReference>
<feature type="transmembrane region" description="Helical" evidence="11">
    <location>
        <begin position="130"/>
        <end position="163"/>
    </location>
</feature>
<dbReference type="InterPro" id="IPR000014">
    <property type="entry name" value="PAS"/>
</dbReference>
<dbReference type="Gene3D" id="1.20.120.620">
    <property type="entry name" value="Backbone structure of the membrane domain of e. Coli histidine kinase receptor kdpd"/>
    <property type="match status" value="1"/>
</dbReference>
<evidence type="ECO:0000259" key="14">
    <source>
        <dbReference type="PROSITE" id="PS50883"/>
    </source>
</evidence>
<evidence type="ECO:0000256" key="2">
    <source>
        <dbReference type="ARBA" id="ARBA00022553"/>
    </source>
</evidence>
<reference evidence="16 17" key="1">
    <citation type="submission" date="2024-05" db="EMBL/GenBank/DDBJ databases">
        <title>Roseateles sp. 2.12 16S ribosomal RNA gene Genome sequencing and assembly.</title>
        <authorList>
            <person name="Woo H."/>
        </authorList>
    </citation>
    <scope>NUCLEOTIDE SEQUENCE [LARGE SCALE GENOMIC DNA]</scope>
    <source>
        <strain evidence="16 17">2.12</strain>
    </source>
</reference>
<comment type="subcellular location">
    <subcellularLocation>
        <location evidence="1">Membrane</location>
        <topology evidence="1">Multi-pass membrane protein</topology>
    </subcellularLocation>
</comment>
<sequence>MTGWFRRALGASPVQARHAGLVCLAYLAFALLWIFFSDRALELLVDEPQRLAAATAKGFFFVFVTAALLYLALRTVPMIGAQERETSWAMRAGAQSAVPWYLLALVLSLSAMGAYLALGPALDGRLLVGLFMLPVMLSAMLGGLGPGLFATLTSLLAALLTLWKLRGGWAQLQALDGLQLMFLLGNNLAVSLLAGRLRASLQAMAANRQLLAAVVDGTTDAVFVKDAQGRYLMVNEAAAGFVGLPRDAIQGRTDADIFPAESARMIRARDEAVMAAGLTSNHEESLRTQAGEALVFHVTKGPWRDEAGAVRGLFGISRDVSGEARREQALSEAAAAMREAQALAHVGNWSWDVARDQHQWSAEVFRIYGRDPALGPAVVPEVSHYFTPQGWAAIEAAVRRALSDGTPYEVDAEVLRPDGSRTWITARGRAILDEDGAVIRLVGTVQDIGDRKRAELALALREAQLSRVLEGSDLGYWDWNVQTNEFQVSARWETMLGYEPGEVDVSVEHWPRLVHPDDFPQVMVSVQQHLAGETHAHEMEMRCRTREGEWRWIRTSGRVVSRDAEGRPLMMSGTHTDITERKQLELALREAAMVFDSSLEGIMMVDPQMRITKVNAAFCHITGYSAEEAQGQSPRMLSSGRQGPEFYREMWRSLAAHDVWRGEIWNRRRNGEIYAELLTISCVRDAKGVVQHYIGVFSDISQIKSHEAELHRIAHFDPLTGVPNRRLLVDRLHQALARAARSESSLAVCFLDLDGFKVVNDAHGHAVGDRLLIEVTQRMTQVLRAEDTLARLGGDEFVILLTDISSELDCTLVLDRLLQTVQQPLRIEGLELRVTVSIGVSLFPNDNADADTLMRHADQAMYLAKEAGKNRYQLFDPVSDRRAQSHREFLLRLQQALEAREFVLHYQPKVDLVDGRLLGVEALIRWNCPGRGLVPPGEFLPQLQSSSLELAVGEWVIEEALSQAQRWREQGLDLRVSVNVSAAHLQQPDFHDKLAEALQRHPGQPPRQFELEVLETAQIEDMDAAVAILKRCGDLGVRFALDDFGTGYSSLTYLRKLPVQTLKIDQSFVRGMLGNADDMGIVEGVIRMARAFRMDVVAEGVETLEHGRILLQLGCRLMQGYGIGRPMPADALAGWLLNWQLEAPWLSLQALPSRLEAVDPLA</sequence>
<proteinExistence type="predicted"/>
<dbReference type="Pfam" id="PF00990">
    <property type="entry name" value="GGDEF"/>
    <property type="match status" value="1"/>
</dbReference>
<accession>A0ABV0GDF0</accession>
<evidence type="ECO:0000256" key="10">
    <source>
        <dbReference type="ARBA" id="ARBA00023136"/>
    </source>
</evidence>
<dbReference type="InterPro" id="IPR029787">
    <property type="entry name" value="Nucleotide_cyclase"/>
</dbReference>
<dbReference type="InterPro" id="IPR043128">
    <property type="entry name" value="Rev_trsase/Diguanyl_cyclase"/>
</dbReference>
<dbReference type="InterPro" id="IPR001610">
    <property type="entry name" value="PAC"/>
</dbReference>
<evidence type="ECO:0000259" key="13">
    <source>
        <dbReference type="PROSITE" id="PS50113"/>
    </source>
</evidence>
<feature type="domain" description="PAS" evidence="12">
    <location>
        <begin position="207"/>
        <end position="277"/>
    </location>
</feature>
<dbReference type="CDD" id="cd00130">
    <property type="entry name" value="PAS"/>
    <property type="match status" value="4"/>
</dbReference>
<dbReference type="Pfam" id="PF08448">
    <property type="entry name" value="PAS_4"/>
    <property type="match status" value="1"/>
</dbReference>
<evidence type="ECO:0000256" key="11">
    <source>
        <dbReference type="SAM" id="Phobius"/>
    </source>
</evidence>
<evidence type="ECO:0000313" key="16">
    <source>
        <dbReference type="EMBL" id="MEO3713075.1"/>
    </source>
</evidence>
<dbReference type="Pfam" id="PF08447">
    <property type="entry name" value="PAS_3"/>
    <property type="match status" value="2"/>
</dbReference>
<dbReference type="SUPFAM" id="SSF141868">
    <property type="entry name" value="EAL domain-like"/>
    <property type="match status" value="1"/>
</dbReference>
<feature type="domain" description="PAS" evidence="12">
    <location>
        <begin position="587"/>
        <end position="633"/>
    </location>
</feature>
<evidence type="ECO:0000256" key="4">
    <source>
        <dbReference type="ARBA" id="ARBA00022692"/>
    </source>
</evidence>
<name>A0ABV0GDF0_9BURK</name>
<evidence type="ECO:0000256" key="6">
    <source>
        <dbReference type="ARBA" id="ARBA00022777"/>
    </source>
</evidence>
<dbReference type="PANTHER" id="PTHR44757:SF2">
    <property type="entry name" value="BIOFILM ARCHITECTURE MAINTENANCE PROTEIN MBAA"/>
    <property type="match status" value="1"/>
</dbReference>
<keyword evidence="8 11" id="KW-1133">Transmembrane helix</keyword>
<comment type="caution">
    <text evidence="16">The sequence shown here is derived from an EMBL/GenBank/DDBJ whole genome shotgun (WGS) entry which is preliminary data.</text>
</comment>
<dbReference type="NCBIfam" id="TIGR00254">
    <property type="entry name" value="GGDEF"/>
    <property type="match status" value="1"/>
</dbReference>
<keyword evidence="5" id="KW-0547">Nucleotide-binding</keyword>
<feature type="domain" description="GGDEF" evidence="15">
    <location>
        <begin position="744"/>
        <end position="877"/>
    </location>
</feature>
<evidence type="ECO:0000259" key="12">
    <source>
        <dbReference type="PROSITE" id="PS50112"/>
    </source>
</evidence>
<protein>
    <submittedName>
        <fullName evidence="16">EAL domain-containing protein</fullName>
    </submittedName>
</protein>
<feature type="domain" description="PAS" evidence="12">
    <location>
        <begin position="461"/>
        <end position="533"/>
    </location>
</feature>
<feature type="transmembrane region" description="Helical" evidence="11">
    <location>
        <begin position="97"/>
        <end position="118"/>
    </location>
</feature>
<evidence type="ECO:0000313" key="17">
    <source>
        <dbReference type="Proteomes" id="UP001462640"/>
    </source>
</evidence>
<feature type="transmembrane region" description="Helical" evidence="11">
    <location>
        <begin position="56"/>
        <end position="76"/>
    </location>
</feature>
<dbReference type="InterPro" id="IPR052155">
    <property type="entry name" value="Biofilm_reg_signaling"/>
</dbReference>
<dbReference type="Gene3D" id="2.10.70.100">
    <property type="match status" value="1"/>
</dbReference>
<feature type="domain" description="PAC" evidence="13">
    <location>
        <begin position="537"/>
        <end position="590"/>
    </location>
</feature>
<evidence type="ECO:0000256" key="3">
    <source>
        <dbReference type="ARBA" id="ARBA00022679"/>
    </source>
</evidence>
<evidence type="ECO:0000256" key="5">
    <source>
        <dbReference type="ARBA" id="ARBA00022741"/>
    </source>
</evidence>
<evidence type="ECO:0000256" key="1">
    <source>
        <dbReference type="ARBA" id="ARBA00004141"/>
    </source>
</evidence>
<dbReference type="PANTHER" id="PTHR44757">
    <property type="entry name" value="DIGUANYLATE CYCLASE DGCP"/>
    <property type="match status" value="1"/>
</dbReference>
<dbReference type="Pfam" id="PF00563">
    <property type="entry name" value="EAL"/>
    <property type="match status" value="1"/>
</dbReference>
<dbReference type="SUPFAM" id="SSF55073">
    <property type="entry name" value="Nucleotide cyclase"/>
    <property type="match status" value="1"/>
</dbReference>
<evidence type="ECO:0000256" key="7">
    <source>
        <dbReference type="ARBA" id="ARBA00022840"/>
    </source>
</evidence>
<feature type="domain" description="EAL" evidence="14">
    <location>
        <begin position="886"/>
        <end position="1140"/>
    </location>
</feature>
<dbReference type="SMART" id="SM00086">
    <property type="entry name" value="PAC"/>
    <property type="match status" value="4"/>
</dbReference>
<gene>
    <name evidence="16" type="ORF">ABDJ40_09900</name>
</gene>
<evidence type="ECO:0000256" key="8">
    <source>
        <dbReference type="ARBA" id="ARBA00022989"/>
    </source>
</evidence>
<keyword evidence="17" id="KW-1185">Reference proteome</keyword>
<dbReference type="Proteomes" id="UP001462640">
    <property type="component" value="Unassembled WGS sequence"/>
</dbReference>
<dbReference type="SMART" id="SM00267">
    <property type="entry name" value="GGDEF"/>
    <property type="match status" value="1"/>
</dbReference>
<dbReference type="PROSITE" id="PS50113">
    <property type="entry name" value="PAC"/>
    <property type="match status" value="4"/>
</dbReference>
<organism evidence="16 17">
    <name type="scientific">Roseateles flavus</name>
    <dbReference type="NCBI Taxonomy" id="3149041"/>
    <lineage>
        <taxon>Bacteria</taxon>
        <taxon>Pseudomonadati</taxon>
        <taxon>Pseudomonadota</taxon>
        <taxon>Betaproteobacteria</taxon>
        <taxon>Burkholderiales</taxon>
        <taxon>Sphaerotilaceae</taxon>
        <taxon>Roseateles</taxon>
    </lineage>
</organism>
<dbReference type="EMBL" id="JBDPZC010000004">
    <property type="protein sequence ID" value="MEO3713075.1"/>
    <property type="molecule type" value="Genomic_DNA"/>
</dbReference>
<dbReference type="InterPro" id="IPR013656">
    <property type="entry name" value="PAS_4"/>
</dbReference>